<accession>B8HJK0</accession>
<dbReference type="InterPro" id="IPR008538">
    <property type="entry name" value="Uma2"/>
</dbReference>
<gene>
    <name evidence="2" type="ordered locus">Cyan7425_2598</name>
</gene>
<dbReference type="HOGENOM" id="CLU_076312_3_0_3"/>
<dbReference type="STRING" id="395961.Cyan7425_2598"/>
<reference evidence="2" key="1">
    <citation type="submission" date="2009-01" db="EMBL/GenBank/DDBJ databases">
        <title>Complete sequence of chromosome Cyanothece sp. PCC 7425.</title>
        <authorList>
            <consortium name="US DOE Joint Genome Institute"/>
            <person name="Lucas S."/>
            <person name="Copeland A."/>
            <person name="Lapidus A."/>
            <person name="Glavina del Rio T."/>
            <person name="Dalin E."/>
            <person name="Tice H."/>
            <person name="Bruce D."/>
            <person name="Goodwin L."/>
            <person name="Pitluck S."/>
            <person name="Sims D."/>
            <person name="Meineke L."/>
            <person name="Brettin T."/>
            <person name="Detter J.C."/>
            <person name="Han C."/>
            <person name="Larimer F."/>
            <person name="Land M."/>
            <person name="Hauser L."/>
            <person name="Kyrpides N."/>
            <person name="Ovchinnikova G."/>
            <person name="Liberton M."/>
            <person name="Stoeckel J."/>
            <person name="Banerjee A."/>
            <person name="Singh A."/>
            <person name="Page L."/>
            <person name="Sato H."/>
            <person name="Zhao L."/>
            <person name="Sherman L."/>
            <person name="Pakrasi H."/>
            <person name="Richardson P."/>
        </authorList>
    </citation>
    <scope>NUCLEOTIDE SEQUENCE</scope>
    <source>
        <strain evidence="2">PCC 7425</strain>
    </source>
</reference>
<dbReference type="Gene3D" id="3.90.1570.10">
    <property type="entry name" value="tt1808, chain A"/>
    <property type="match status" value="1"/>
</dbReference>
<dbReference type="CDD" id="cd06260">
    <property type="entry name" value="DUF820-like"/>
    <property type="match status" value="1"/>
</dbReference>
<dbReference type="PANTHER" id="PTHR34107:SF6">
    <property type="entry name" value="SLR0981 PROTEIN"/>
    <property type="match status" value="1"/>
</dbReference>
<dbReference type="eggNOG" id="COG4636">
    <property type="taxonomic scope" value="Bacteria"/>
</dbReference>
<dbReference type="KEGG" id="cyn:Cyan7425_2598"/>
<dbReference type="PANTHER" id="PTHR34107">
    <property type="entry name" value="SLL0198 PROTEIN-RELATED"/>
    <property type="match status" value="1"/>
</dbReference>
<evidence type="ECO:0000259" key="1">
    <source>
        <dbReference type="Pfam" id="PF05685"/>
    </source>
</evidence>
<dbReference type="InterPro" id="IPR011335">
    <property type="entry name" value="Restrct_endonuc-II-like"/>
</dbReference>
<name>B8HJK0_CYAP4</name>
<dbReference type="EMBL" id="CP001344">
    <property type="protein sequence ID" value="ACL44953.1"/>
    <property type="molecule type" value="Genomic_DNA"/>
</dbReference>
<proteinExistence type="predicted"/>
<feature type="domain" description="Putative restriction endonuclease" evidence="1">
    <location>
        <begin position="26"/>
        <end position="195"/>
    </location>
</feature>
<evidence type="ECO:0000313" key="2">
    <source>
        <dbReference type="EMBL" id="ACL44953.1"/>
    </source>
</evidence>
<dbReference type="AlphaFoldDB" id="B8HJK0"/>
<dbReference type="InterPro" id="IPR012296">
    <property type="entry name" value="Nuclease_put_TT1808"/>
</dbReference>
<dbReference type="Pfam" id="PF05685">
    <property type="entry name" value="Uma2"/>
    <property type="match status" value="1"/>
</dbReference>
<organism evidence="2">
    <name type="scientific">Cyanothece sp. (strain PCC 7425 / ATCC 29141)</name>
    <dbReference type="NCBI Taxonomy" id="395961"/>
    <lineage>
        <taxon>Bacteria</taxon>
        <taxon>Bacillati</taxon>
        <taxon>Cyanobacteriota</taxon>
        <taxon>Cyanophyceae</taxon>
        <taxon>Gomontiellales</taxon>
        <taxon>Cyanothecaceae</taxon>
        <taxon>Cyanothece</taxon>
    </lineage>
</organism>
<dbReference type="OrthoDB" id="455378at2"/>
<dbReference type="SUPFAM" id="SSF52980">
    <property type="entry name" value="Restriction endonuclease-like"/>
    <property type="match status" value="1"/>
</dbReference>
<protein>
    <recommendedName>
        <fullName evidence="1">Putative restriction endonuclease domain-containing protein</fullName>
    </recommendedName>
</protein>
<sequence length="200" mass="22417">MAALTIDLSPILSEQASVKTGLTNAQFEQLCVANPELKFERTPTGKLIVIPPTGGETGRNNATLISRFVVWNEQANLGIVFDSSTCFKLPKGGDRSPDVSWVEKTRWDTLSPEQQRKFPPICPDFVLELLSPTDNLGMIQTKMQEYLDSGARLGWLLNPEDKQVEIYRPEQSVEILQSPLLLSGEPVLPGFTLNLKWFWK</sequence>